<sequence length="1035" mass="113495">MGNEMGNNNTSGLREEDNTTPEAQGKFLQETDHNSDVKGENYVVPTTGCKDYLQTETGLDFDDPNGEGDTPAHNQTSDGTGQKETGVNPSVESAEAEKISNEEGGNDRDIQFAASFSKEMKGHRNPTSSENILETSNNCIERQPSFKKEEEDIPNSTFVAISSAHDSESEDSEEPKPDQHEFTKVHAEQSEQDSTNSLRGIADVLGTSAEYSSKKNSHLLDIYMSDNLEGTIDSATNLDVEIRKDDLLAKEMASQEINMPSKEKFEVILSLDLPSNVGEKYGELAGKMNCNETNFLESKQGANLVAESLDSHLEASLPEDKTMVLPNMVLPDKAKLIGKESESGENKHDLRFPVGESNIEKANGSETDSLRRLNCKNIEMDGSVITAQDAASNGDCQIEEVKVVEESDNQEKKMNLELGIFEAEPSIANDENNEEESGDCRPEANTSHDAAYKGNCQVEGAKALVESDNQNESSEEHCNGPEGKHVMVHELGITAANLSIANGKNNEEEVEDFKPEALTAHEAATKRNCHIEEFKVVEESNNQNEAYEENCEESEGKIVSIPELGMVAAKSSIANSKINAEESGDCKSDEAYEGKIIMVPELVTVAAVLPVPNVTNNEEEAEDYEAEEEEPVEKHIVEIKQKIEVPFVPVEHHLSCASASLFLPENHQQETFMKSEDSQDSSKSTLELKPKSSNKFNATTFSTFHATSSPVESLVSVVELAIEKLAEEVLPQVTAAPRMATDTKSSASANDSSEQHEKTELSVFAKNIIEAQENAVRMSTESVTENLIQAEVGKSPSSIVESTVPAVQLAIEKSQQESPHYSITVLETVTQAKSLALASQSSEQCEKVETSVHGRGGYEPQETVGRFSTESISDNLNNHAEMRKSPSFNLDLRIEARGEESDQTPLLHEDKNAIEGLPIQADVSLQNSLPQAQYGQESLKYQAMPVEEKVITLERNDSEKSRTPFLGFLKEDEEARGAVLPKKKENYVAVEKATKDPWNSSATKEVSPTPPKGKEKHKRRPSLFTNCMCCTTVIN</sequence>
<feature type="compositionally biased region" description="Basic and acidic residues" evidence="1">
    <location>
        <begin position="29"/>
        <end position="39"/>
    </location>
</feature>
<proteinExistence type="predicted"/>
<evidence type="ECO:0000256" key="1">
    <source>
        <dbReference type="SAM" id="MobiDB-lite"/>
    </source>
</evidence>
<gene>
    <name evidence="2" type="ORF">P3X46_027606</name>
</gene>
<protein>
    <submittedName>
        <fullName evidence="2">Uncharacterized protein</fullName>
    </submittedName>
</protein>
<feature type="compositionally biased region" description="Polar residues" evidence="1">
    <location>
        <begin position="72"/>
        <end position="91"/>
    </location>
</feature>
<feature type="region of interest" description="Disordered" evidence="1">
    <location>
        <begin position="736"/>
        <end position="759"/>
    </location>
</feature>
<dbReference type="Proteomes" id="UP001174677">
    <property type="component" value="Chromosome 15"/>
</dbReference>
<comment type="caution">
    <text evidence="2">The sequence shown here is derived from an EMBL/GenBank/DDBJ whole genome shotgun (WGS) entry which is preliminary data.</text>
</comment>
<feature type="compositionally biased region" description="Polar residues" evidence="1">
    <location>
        <begin position="742"/>
        <end position="752"/>
    </location>
</feature>
<keyword evidence="3" id="KW-1185">Reference proteome</keyword>
<feature type="compositionally biased region" description="Basic and acidic residues" evidence="1">
    <location>
        <begin position="174"/>
        <end position="189"/>
    </location>
</feature>
<feature type="region of interest" description="Disordered" evidence="1">
    <location>
        <begin position="670"/>
        <end position="690"/>
    </location>
</feature>
<feature type="compositionally biased region" description="Polar residues" evidence="1">
    <location>
        <begin position="125"/>
        <end position="140"/>
    </location>
</feature>
<evidence type="ECO:0000313" key="2">
    <source>
        <dbReference type="EMBL" id="KAJ9154250.1"/>
    </source>
</evidence>
<accession>A0ABQ9L0D9</accession>
<dbReference type="EMBL" id="JARPOI010000015">
    <property type="protein sequence ID" value="KAJ9154250.1"/>
    <property type="molecule type" value="Genomic_DNA"/>
</dbReference>
<feature type="region of interest" description="Disordered" evidence="1">
    <location>
        <begin position="993"/>
        <end position="1020"/>
    </location>
</feature>
<feature type="compositionally biased region" description="Basic and acidic residues" evidence="1">
    <location>
        <begin position="95"/>
        <end position="110"/>
    </location>
</feature>
<name>A0ABQ9L0D9_HEVBR</name>
<organism evidence="2 3">
    <name type="scientific">Hevea brasiliensis</name>
    <name type="common">Para rubber tree</name>
    <name type="synonym">Siphonia brasiliensis</name>
    <dbReference type="NCBI Taxonomy" id="3981"/>
    <lineage>
        <taxon>Eukaryota</taxon>
        <taxon>Viridiplantae</taxon>
        <taxon>Streptophyta</taxon>
        <taxon>Embryophyta</taxon>
        <taxon>Tracheophyta</taxon>
        <taxon>Spermatophyta</taxon>
        <taxon>Magnoliopsida</taxon>
        <taxon>eudicotyledons</taxon>
        <taxon>Gunneridae</taxon>
        <taxon>Pentapetalae</taxon>
        <taxon>rosids</taxon>
        <taxon>fabids</taxon>
        <taxon>Malpighiales</taxon>
        <taxon>Euphorbiaceae</taxon>
        <taxon>Crotonoideae</taxon>
        <taxon>Micrandreae</taxon>
        <taxon>Hevea</taxon>
    </lineage>
</organism>
<feature type="compositionally biased region" description="Polar residues" evidence="1">
    <location>
        <begin position="997"/>
        <end position="1006"/>
    </location>
</feature>
<feature type="region of interest" description="Disordered" evidence="1">
    <location>
        <begin position="1"/>
        <end position="197"/>
    </location>
</feature>
<feature type="compositionally biased region" description="Polar residues" evidence="1">
    <location>
        <begin position="681"/>
        <end position="690"/>
    </location>
</feature>
<evidence type="ECO:0000313" key="3">
    <source>
        <dbReference type="Proteomes" id="UP001174677"/>
    </source>
</evidence>
<reference evidence="2 3" key="1">
    <citation type="journal article" date="2023" name="Plant Biotechnol. J.">
        <title>Chromosome-level wild Hevea brasiliensis genome provides new tools for genomic-assisted breeding and valuable loci to elevate rubber yield.</title>
        <authorList>
            <person name="Cheng H."/>
            <person name="Song X."/>
            <person name="Hu Y."/>
            <person name="Wu T."/>
            <person name="Yang Q."/>
            <person name="An Z."/>
            <person name="Feng S."/>
            <person name="Deng Z."/>
            <person name="Wu W."/>
            <person name="Zeng X."/>
            <person name="Tu M."/>
            <person name="Wang X."/>
            <person name="Huang H."/>
        </authorList>
    </citation>
    <scope>NUCLEOTIDE SEQUENCE [LARGE SCALE GENOMIC DNA]</scope>
    <source>
        <strain evidence="2">MT/VB/25A 57/8</strain>
    </source>
</reference>
<feature type="compositionally biased region" description="Polar residues" evidence="1">
    <location>
        <begin position="1"/>
        <end position="12"/>
    </location>
</feature>